<dbReference type="PANTHER" id="PTHR12845">
    <property type="entry name" value="GUANINE NUCLEOTIDE EXCHANGE FACTOR"/>
    <property type="match status" value="1"/>
</dbReference>
<keyword evidence="9" id="KW-1185">Reference proteome</keyword>
<dbReference type="Pfam" id="PF00018">
    <property type="entry name" value="SH3_1"/>
    <property type="match status" value="1"/>
</dbReference>
<feature type="region of interest" description="Disordered" evidence="4">
    <location>
        <begin position="31"/>
        <end position="67"/>
    </location>
</feature>
<dbReference type="InterPro" id="IPR001849">
    <property type="entry name" value="PH_domain"/>
</dbReference>
<keyword evidence="1 3" id="KW-0728">SH3 domain</keyword>
<dbReference type="InterPro" id="IPR036028">
    <property type="entry name" value="SH3-like_dom_sf"/>
</dbReference>
<dbReference type="KEGG" id="els:105010790"/>
<dbReference type="GeneID" id="105010790"/>
<dbReference type="Ensembl" id="ENSELUT00000007397.3">
    <property type="protein sequence ID" value="ENSELUP00000030801.3"/>
    <property type="gene ID" value="ENSELUG00000008138.3"/>
</dbReference>
<feature type="compositionally biased region" description="Basic and acidic residues" evidence="4">
    <location>
        <begin position="46"/>
        <end position="67"/>
    </location>
</feature>
<evidence type="ECO:0000313" key="8">
    <source>
        <dbReference type="Ensembl" id="ENSELUP00000030801.3"/>
    </source>
</evidence>
<name>A0A3P8ZPX3_ESOLU</name>
<dbReference type="SUPFAM" id="SSF50044">
    <property type="entry name" value="SH3-domain"/>
    <property type="match status" value="1"/>
</dbReference>
<dbReference type="OMA" id="EHESVNT"/>
<evidence type="ECO:0000259" key="6">
    <source>
        <dbReference type="PROSITE" id="PS50003"/>
    </source>
</evidence>
<evidence type="ECO:0000259" key="7">
    <source>
        <dbReference type="PROSITE" id="PS50010"/>
    </source>
</evidence>
<dbReference type="CDD" id="cd00160">
    <property type="entry name" value="RhoGEF"/>
    <property type="match status" value="1"/>
</dbReference>
<dbReference type="SUPFAM" id="SSF48065">
    <property type="entry name" value="DBL homology domain (DH-domain)"/>
    <property type="match status" value="1"/>
</dbReference>
<reference evidence="8" key="3">
    <citation type="submission" date="2025-08" db="UniProtKB">
        <authorList>
            <consortium name="Ensembl"/>
        </authorList>
    </citation>
    <scope>IDENTIFICATION</scope>
</reference>
<dbReference type="InterPro" id="IPR035899">
    <property type="entry name" value="DBL_dom_sf"/>
</dbReference>
<dbReference type="InParanoid" id="A0A3P8ZPX3"/>
<dbReference type="AlphaFoldDB" id="A0A3P8ZPX3"/>
<evidence type="ECO:0000313" key="9">
    <source>
        <dbReference type="Proteomes" id="UP000265140"/>
    </source>
</evidence>
<accession>A0A3P8ZPX3</accession>
<dbReference type="InterPro" id="IPR047270">
    <property type="entry name" value="PH_ephexin"/>
</dbReference>
<feature type="compositionally biased region" description="Polar residues" evidence="4">
    <location>
        <begin position="486"/>
        <end position="497"/>
    </location>
</feature>
<feature type="region of interest" description="Disordered" evidence="4">
    <location>
        <begin position="99"/>
        <end position="120"/>
    </location>
</feature>
<sequence>MSMSLMESRFRPRPVIPPKPLIHKALGQNITKDPNTANLYHNQQPSDDRSQGRKHDQNPEGKVKDIVHRFSNQDVMSKTGLGTGLESGFKWGGRGLVGQTEAERKQQVDPTPPPVPLRKPCWCRQTQHKYTAQRDASPMEPKKDHCHGTLGIPGPGRRSAPDGSEVDEAPMFSTMESSQSPYTTMLPGCHHRNGAHCCQCICYLTRPGMKLVWVPLEQEVDEGKIQTKWAKEQLKREVKEGEKEEENYYVEVIADEGGGGQDIEHQKREENVCRSLGMEGQPSNGHAGWQRVKAAAFSKLKEVRVHKVSQRAIPSQHFVSTDIDFTVASKAGSNTALQPQTKPCLKKPKSHQRTLPAKETSSPQKHPGHEGDVTYEVLSAPDREAPPTPPHPKQHLRQKTQNSSPQNVHLQSKSTPSVSDHLNSILGSDKGPTRTPPSLNNPHQPILRPLPPIPVSSNLQRFPSPIPLRPPPPRPQTPIKSFLPNPDTSGASCLSRCSPTDTDAGDYWVYAVKEKEEEPKDRTKSPRRISSDWEAGRLNEPLYQIYQAKTTEEAIRIQSISRSASRATVDLHLRLGSGGSLGGKDHSAKTEKGPTEVMLWQDLPVVRDSGILESLSPQELQRQESMFEVLTSEASYIHSLEVLINHFLMCRELDETLVIHDKKTLYSNIVHVYEVSQRFLKDLLNRIDENILITDVCDIIHQYALHHFSVYTDYIRNQTYQEKAYSSLIQCNKPFMLVMRRLEESPLCRRLPFSSFLLVPFQRITRLKILLQNILKRTKQGTEEENTASRALASVSEIIKESNTQVGRMKQIEELIQVSNTLEFQKLKALPIVSKSRYLEKRGELHQLSKGASLFSIRLKLTPIYLFLFNDLLLVTYRKSSERYVVTDHTHRSLVQVRPVMFGAGSEPGDTGPALQHSFCLLLLENHQGLAIEYLLKAPSESDMHRWMAAFPSLDDPHRENDVIYEDWDCPQVQCVERYVAQQADELTLEPADIINVIRKTHEGWFEGMRLSDRVKGWFPSNNVTEITNEHLRRRNLREQYRITQA</sequence>
<dbReference type="SMART" id="SM00325">
    <property type="entry name" value="RhoGEF"/>
    <property type="match status" value="1"/>
</dbReference>
<organism evidence="8 9">
    <name type="scientific">Esox lucius</name>
    <name type="common">Northern pike</name>
    <dbReference type="NCBI Taxonomy" id="8010"/>
    <lineage>
        <taxon>Eukaryota</taxon>
        <taxon>Metazoa</taxon>
        <taxon>Chordata</taxon>
        <taxon>Craniata</taxon>
        <taxon>Vertebrata</taxon>
        <taxon>Euteleostomi</taxon>
        <taxon>Actinopterygii</taxon>
        <taxon>Neopterygii</taxon>
        <taxon>Teleostei</taxon>
        <taxon>Protacanthopterygii</taxon>
        <taxon>Esociformes</taxon>
        <taxon>Esocidae</taxon>
        <taxon>Esox</taxon>
    </lineage>
</organism>
<dbReference type="InterPro" id="IPR047271">
    <property type="entry name" value="Ephexin-like"/>
</dbReference>
<dbReference type="PROSITE" id="PS50002">
    <property type="entry name" value="SH3"/>
    <property type="match status" value="1"/>
</dbReference>
<feature type="region of interest" description="Disordered" evidence="4">
    <location>
        <begin position="132"/>
        <end position="168"/>
    </location>
</feature>
<protein>
    <recommendedName>
        <fullName evidence="10">Rho guanine nucleotide exchange factor (GEF) 15</fullName>
    </recommendedName>
</protein>
<dbReference type="Gene3D" id="1.20.900.10">
    <property type="entry name" value="Dbl homology (DH) domain"/>
    <property type="match status" value="1"/>
</dbReference>
<reference evidence="9" key="1">
    <citation type="journal article" date="2014" name="PLoS ONE">
        <title>The genome and linkage map of the northern pike (Esox lucius): conserved synteny revealed between the salmonid sister group and the Neoteleostei.</title>
        <authorList>
            <person name="Rondeau E.B."/>
            <person name="Minkley D.R."/>
            <person name="Leong J.S."/>
            <person name="Messmer A.M."/>
            <person name="Jantzen J.R."/>
            <person name="von Schalburg K.R."/>
            <person name="Lemon C."/>
            <person name="Bird N.H."/>
            <person name="Koop B.F."/>
        </authorList>
    </citation>
    <scope>NUCLEOTIDE SEQUENCE</scope>
</reference>
<dbReference type="FunFam" id="1.20.900.10:FF:000007">
    <property type="entry name" value="rho guanine nucleotide exchange factor 19"/>
    <property type="match status" value="1"/>
</dbReference>
<dbReference type="Pfam" id="PF00169">
    <property type="entry name" value="PH"/>
    <property type="match status" value="1"/>
</dbReference>
<reference evidence="8" key="2">
    <citation type="submission" date="2020-02" db="EMBL/GenBank/DDBJ databases">
        <title>Esox lucius (northern pike) genome, fEsoLuc1, primary haplotype.</title>
        <authorList>
            <person name="Myers G."/>
            <person name="Karagic N."/>
            <person name="Meyer A."/>
            <person name="Pippel M."/>
            <person name="Reichard M."/>
            <person name="Winkler S."/>
            <person name="Tracey A."/>
            <person name="Sims Y."/>
            <person name="Howe K."/>
            <person name="Rhie A."/>
            <person name="Formenti G."/>
            <person name="Durbin R."/>
            <person name="Fedrigo O."/>
            <person name="Jarvis E.D."/>
        </authorList>
    </citation>
    <scope>NUCLEOTIDE SEQUENCE [LARGE SCALE GENOMIC DNA]</scope>
</reference>
<dbReference type="Pfam" id="PF00621">
    <property type="entry name" value="RhoGEF"/>
    <property type="match status" value="1"/>
</dbReference>
<dbReference type="PROSITE" id="PS50003">
    <property type="entry name" value="PH_DOMAIN"/>
    <property type="match status" value="1"/>
</dbReference>
<dbReference type="CTD" id="101882903"/>
<feature type="domain" description="DH" evidence="7">
    <location>
        <begin position="621"/>
        <end position="805"/>
    </location>
</feature>
<dbReference type="SUPFAM" id="SSF50729">
    <property type="entry name" value="PH domain-like"/>
    <property type="match status" value="1"/>
</dbReference>
<evidence type="ECO:0000256" key="1">
    <source>
        <dbReference type="ARBA" id="ARBA00022443"/>
    </source>
</evidence>
<feature type="domain" description="SH3" evidence="5">
    <location>
        <begin position="968"/>
        <end position="1029"/>
    </location>
</feature>
<dbReference type="Gene3D" id="2.30.30.40">
    <property type="entry name" value="SH3 Domains"/>
    <property type="match status" value="1"/>
</dbReference>
<dbReference type="GO" id="GO:0005085">
    <property type="term" value="F:guanyl-nucleotide exchange factor activity"/>
    <property type="evidence" value="ECO:0007669"/>
    <property type="project" value="UniProtKB-KW"/>
</dbReference>
<feature type="region of interest" description="Disordered" evidence="4">
    <location>
        <begin position="334"/>
        <end position="497"/>
    </location>
</feature>
<dbReference type="CDD" id="cd11793">
    <property type="entry name" value="SH3_ephexin1_like"/>
    <property type="match status" value="1"/>
</dbReference>
<dbReference type="Gene3D" id="2.30.29.30">
    <property type="entry name" value="Pleckstrin-homology domain (PH domain)/Phosphotyrosine-binding domain (PTB)"/>
    <property type="match status" value="1"/>
</dbReference>
<dbReference type="CDD" id="cd01221">
    <property type="entry name" value="PH_ephexin"/>
    <property type="match status" value="1"/>
</dbReference>
<feature type="compositionally biased region" description="Pro residues" evidence="4">
    <location>
        <begin position="464"/>
        <end position="476"/>
    </location>
</feature>
<evidence type="ECO:0000259" key="5">
    <source>
        <dbReference type="PROSITE" id="PS50002"/>
    </source>
</evidence>
<keyword evidence="2" id="KW-0344">Guanine-nucleotide releasing factor</keyword>
<evidence type="ECO:0000256" key="2">
    <source>
        <dbReference type="ARBA" id="ARBA00022658"/>
    </source>
</evidence>
<evidence type="ECO:0008006" key="10">
    <source>
        <dbReference type="Google" id="ProtNLM"/>
    </source>
</evidence>
<reference evidence="8" key="4">
    <citation type="submission" date="2025-09" db="UniProtKB">
        <authorList>
            <consortium name="Ensembl"/>
        </authorList>
    </citation>
    <scope>IDENTIFICATION</scope>
</reference>
<feature type="region of interest" description="Disordered" evidence="4">
    <location>
        <begin position="1"/>
        <end position="20"/>
    </location>
</feature>
<evidence type="ECO:0000256" key="3">
    <source>
        <dbReference type="PROSITE-ProRule" id="PRU00192"/>
    </source>
</evidence>
<dbReference type="GeneTree" id="ENSGT01030000234571"/>
<dbReference type="PANTHER" id="PTHR12845:SF7">
    <property type="entry name" value="RHO GUANINE NUCLEOTIDE EXCHANGE FACTOR 15"/>
    <property type="match status" value="1"/>
</dbReference>
<dbReference type="RefSeq" id="XP_010868694.2">
    <property type="nucleotide sequence ID" value="XM_010870392.4"/>
</dbReference>
<feature type="compositionally biased region" description="Polar residues" evidence="4">
    <location>
        <begin position="31"/>
        <end position="45"/>
    </location>
</feature>
<dbReference type="Bgee" id="ENSELUG00000008138">
    <property type="expression patterns" value="Expressed in head kidney and 8 other cell types or tissues"/>
</dbReference>
<dbReference type="InterPro" id="IPR000219">
    <property type="entry name" value="DH_dom"/>
</dbReference>
<dbReference type="InterPro" id="IPR001452">
    <property type="entry name" value="SH3_domain"/>
</dbReference>
<dbReference type="PROSITE" id="PS50010">
    <property type="entry name" value="DH_2"/>
    <property type="match status" value="1"/>
</dbReference>
<feature type="compositionally biased region" description="Polar residues" evidence="4">
    <location>
        <begin position="399"/>
        <end position="426"/>
    </location>
</feature>
<feature type="domain" description="PH" evidence="6">
    <location>
        <begin position="838"/>
        <end position="956"/>
    </location>
</feature>
<proteinExistence type="predicted"/>
<dbReference type="InterPro" id="IPR011993">
    <property type="entry name" value="PH-like_dom_sf"/>
</dbReference>
<dbReference type="SMART" id="SM00326">
    <property type="entry name" value="SH3"/>
    <property type="match status" value="1"/>
</dbReference>
<dbReference type="Proteomes" id="UP000265140">
    <property type="component" value="Chromosome 7"/>
</dbReference>
<evidence type="ECO:0000256" key="4">
    <source>
        <dbReference type="SAM" id="MobiDB-lite"/>
    </source>
</evidence>